<dbReference type="STRING" id="1849047.A0A3D8R213"/>
<dbReference type="EMBL" id="PDLM01000010">
    <property type="protein sequence ID" value="RDW68083.1"/>
    <property type="molecule type" value="Genomic_DNA"/>
</dbReference>
<keyword evidence="2" id="KW-1185">Reference proteome</keyword>
<dbReference type="Proteomes" id="UP000256645">
    <property type="component" value="Unassembled WGS sequence"/>
</dbReference>
<evidence type="ECO:0008006" key="3">
    <source>
        <dbReference type="Google" id="ProtNLM"/>
    </source>
</evidence>
<evidence type="ECO:0000313" key="2">
    <source>
        <dbReference type="Proteomes" id="UP000256645"/>
    </source>
</evidence>
<dbReference type="AlphaFoldDB" id="A0A3D8R213"/>
<dbReference type="OrthoDB" id="3565377at2759"/>
<organism evidence="1 2">
    <name type="scientific">Coleophoma cylindrospora</name>
    <dbReference type="NCBI Taxonomy" id="1849047"/>
    <lineage>
        <taxon>Eukaryota</taxon>
        <taxon>Fungi</taxon>
        <taxon>Dikarya</taxon>
        <taxon>Ascomycota</taxon>
        <taxon>Pezizomycotina</taxon>
        <taxon>Leotiomycetes</taxon>
        <taxon>Helotiales</taxon>
        <taxon>Dermateaceae</taxon>
        <taxon>Coleophoma</taxon>
    </lineage>
</organism>
<sequence length="315" mass="35132">MAHELTSVSSFETPAQYSKLCEHCYGIFSSLQGLHQLAMKNCYVWYAGNDVEGTSNSDDGCEFCSSLKAFGITRDGPRPLQFHAWNYDEFGDTDYSKQLDENNEMRDTVDAGEAARNQTSGNIATHHSEPGEQAWKTASQVNPSDHLFQVNKLDSIACRGNGFKWKVFTEAGDLPIDLVTEEGSLLTVVDKDDPAAEFVKGQPIAVGIASERVSDHARRWLHECEDEHDECPTSISPRLPTRVIHVGDMNNDPRLYITQPAEKAKYVALSYCWGGDQEFKTTKATLAANKEQMPFKLSIELTQLVSDHWNSTKVS</sequence>
<name>A0A3D8R213_9HELO</name>
<comment type="caution">
    <text evidence="1">The sequence shown here is derived from an EMBL/GenBank/DDBJ whole genome shotgun (WGS) entry which is preliminary data.</text>
</comment>
<accession>A0A3D8R213</accession>
<gene>
    <name evidence="1" type="ORF">BP6252_09479</name>
</gene>
<reference evidence="1 2" key="1">
    <citation type="journal article" date="2018" name="IMA Fungus">
        <title>IMA Genome-F 9: Draft genome sequence of Annulohypoxylon stygium, Aspergillus mulundensis, Berkeleyomyces basicola (syn. Thielaviopsis basicola), Ceratocystis smalleyi, two Cercospora beticola strains, Coleophoma cylindrospora, Fusarium fracticaudum, Phialophora cf. hyalina, and Morchella septimelata.</title>
        <authorList>
            <person name="Wingfield B.D."/>
            <person name="Bills G.F."/>
            <person name="Dong Y."/>
            <person name="Huang W."/>
            <person name="Nel W.J."/>
            <person name="Swalarsk-Parry B.S."/>
            <person name="Vaghefi N."/>
            <person name="Wilken P.M."/>
            <person name="An Z."/>
            <person name="de Beer Z.W."/>
            <person name="De Vos L."/>
            <person name="Chen L."/>
            <person name="Duong T.A."/>
            <person name="Gao Y."/>
            <person name="Hammerbacher A."/>
            <person name="Kikkert J.R."/>
            <person name="Li Y."/>
            <person name="Li H."/>
            <person name="Li K."/>
            <person name="Li Q."/>
            <person name="Liu X."/>
            <person name="Ma X."/>
            <person name="Naidoo K."/>
            <person name="Pethybridge S.J."/>
            <person name="Sun J."/>
            <person name="Steenkamp E.T."/>
            <person name="van der Nest M.A."/>
            <person name="van Wyk S."/>
            <person name="Wingfield M.J."/>
            <person name="Xiong C."/>
            <person name="Yue Q."/>
            <person name="Zhang X."/>
        </authorList>
    </citation>
    <scope>NUCLEOTIDE SEQUENCE [LARGE SCALE GENOMIC DNA]</scope>
    <source>
        <strain evidence="1 2">BP6252</strain>
    </source>
</reference>
<dbReference type="PANTHER" id="PTHR33112">
    <property type="entry name" value="DOMAIN PROTEIN, PUTATIVE-RELATED"/>
    <property type="match status" value="1"/>
</dbReference>
<evidence type="ECO:0000313" key="1">
    <source>
        <dbReference type="EMBL" id="RDW68083.1"/>
    </source>
</evidence>
<proteinExistence type="predicted"/>
<protein>
    <recommendedName>
        <fullName evidence="3">Heterokaryon incompatibility domain-containing protein</fullName>
    </recommendedName>
</protein>
<dbReference type="PANTHER" id="PTHR33112:SF16">
    <property type="entry name" value="HETEROKARYON INCOMPATIBILITY DOMAIN-CONTAINING PROTEIN"/>
    <property type="match status" value="1"/>
</dbReference>